<dbReference type="Proteomes" id="UP000609064">
    <property type="component" value="Unassembled WGS sequence"/>
</dbReference>
<organism evidence="1 2">
    <name type="scientific">Emticicia aquatilis</name>
    <dbReference type="NCBI Taxonomy" id="1537369"/>
    <lineage>
        <taxon>Bacteria</taxon>
        <taxon>Pseudomonadati</taxon>
        <taxon>Bacteroidota</taxon>
        <taxon>Cytophagia</taxon>
        <taxon>Cytophagales</taxon>
        <taxon>Leadbetterellaceae</taxon>
        <taxon>Emticicia</taxon>
    </lineage>
</organism>
<sequence>MALQTVGQFTLNQQGAYVARTEFKYIDMNNGNSGMSSQTGNQLIDQSYTTDPGTLGVPDGSIVTFYLWVMAGNDETATQSFIYQSGNPATAVYMCNGTTLIGGKLHFQGVTN</sequence>
<keyword evidence="2" id="KW-1185">Reference proteome</keyword>
<dbReference type="RefSeq" id="WP_188767172.1">
    <property type="nucleotide sequence ID" value="NZ_BMKK01000006.1"/>
</dbReference>
<evidence type="ECO:0000313" key="1">
    <source>
        <dbReference type="EMBL" id="GGD65153.1"/>
    </source>
</evidence>
<comment type="caution">
    <text evidence="1">The sequence shown here is derived from an EMBL/GenBank/DDBJ whole genome shotgun (WGS) entry which is preliminary data.</text>
</comment>
<dbReference type="EMBL" id="BMKK01000006">
    <property type="protein sequence ID" value="GGD65153.1"/>
    <property type="molecule type" value="Genomic_DNA"/>
</dbReference>
<gene>
    <name evidence="1" type="ORF">GCM10011514_31510</name>
</gene>
<protein>
    <submittedName>
        <fullName evidence="1">Uncharacterized protein</fullName>
    </submittedName>
</protein>
<reference evidence="1" key="1">
    <citation type="journal article" date="2014" name="Int. J. Syst. Evol. Microbiol.">
        <title>Complete genome sequence of Corynebacterium casei LMG S-19264T (=DSM 44701T), isolated from a smear-ripened cheese.</title>
        <authorList>
            <consortium name="US DOE Joint Genome Institute (JGI-PGF)"/>
            <person name="Walter F."/>
            <person name="Albersmeier A."/>
            <person name="Kalinowski J."/>
            <person name="Ruckert C."/>
        </authorList>
    </citation>
    <scope>NUCLEOTIDE SEQUENCE</scope>
    <source>
        <strain evidence="1">CGMCC 1.15958</strain>
    </source>
</reference>
<reference evidence="1" key="2">
    <citation type="submission" date="2020-09" db="EMBL/GenBank/DDBJ databases">
        <authorList>
            <person name="Sun Q."/>
            <person name="Zhou Y."/>
        </authorList>
    </citation>
    <scope>NUCLEOTIDE SEQUENCE</scope>
    <source>
        <strain evidence="1">CGMCC 1.15958</strain>
    </source>
</reference>
<name>A0A916YX47_9BACT</name>
<dbReference type="AlphaFoldDB" id="A0A916YX47"/>
<proteinExistence type="predicted"/>
<evidence type="ECO:0000313" key="2">
    <source>
        <dbReference type="Proteomes" id="UP000609064"/>
    </source>
</evidence>
<accession>A0A916YX47</accession>